<dbReference type="STRING" id="119641.SAMN05421842_11532"/>
<evidence type="ECO:0000313" key="2">
    <source>
        <dbReference type="EMBL" id="SFC96408.1"/>
    </source>
</evidence>
<keyword evidence="3" id="KW-1185">Reference proteome</keyword>
<name>A0A1I1NLQ1_9CLOT</name>
<dbReference type="EMBL" id="FOMG01000015">
    <property type="protein sequence ID" value="SFC96408.1"/>
    <property type="molecule type" value="Genomic_DNA"/>
</dbReference>
<dbReference type="InterPro" id="IPR016977">
    <property type="entry name" value="ComGF"/>
</dbReference>
<sequence length="146" mass="16822">MRKEKGFTIIESIIYIFLTTIILFEGISMVSVIYKGYIENESISINYNDMQSFYINLDSILKEEDIEDVEVGDGYLLISRNMDSTLKSKKIIKDKDCVVVKYLCGNYEVGTNVLLLKVSDFKVVNKENLIYIIVTDKNGEDFIRCL</sequence>
<reference evidence="2 3" key="1">
    <citation type="submission" date="2016-10" db="EMBL/GenBank/DDBJ databases">
        <authorList>
            <person name="de Groot N.N."/>
        </authorList>
    </citation>
    <scope>NUCLEOTIDE SEQUENCE [LARGE SCALE GENOMIC DNA]</scope>
    <source>
        <strain evidence="2 3">DSM 12992</strain>
    </source>
</reference>
<evidence type="ECO:0000256" key="1">
    <source>
        <dbReference type="SAM" id="Phobius"/>
    </source>
</evidence>
<organism evidence="2 3">
    <name type="scientific">Clostridium uliginosum</name>
    <dbReference type="NCBI Taxonomy" id="119641"/>
    <lineage>
        <taxon>Bacteria</taxon>
        <taxon>Bacillati</taxon>
        <taxon>Bacillota</taxon>
        <taxon>Clostridia</taxon>
        <taxon>Eubacteriales</taxon>
        <taxon>Clostridiaceae</taxon>
        <taxon>Clostridium</taxon>
    </lineage>
</organism>
<gene>
    <name evidence="2" type="ORF">SAMN05421842_11532</name>
</gene>
<keyword evidence="1" id="KW-0472">Membrane</keyword>
<proteinExistence type="predicted"/>
<dbReference type="OrthoDB" id="1907871at2"/>
<accession>A0A1I1NLQ1</accession>
<protein>
    <submittedName>
        <fullName evidence="2">Putative Competence protein ComGF</fullName>
    </submittedName>
</protein>
<evidence type="ECO:0000313" key="3">
    <source>
        <dbReference type="Proteomes" id="UP000199263"/>
    </source>
</evidence>
<dbReference type="Proteomes" id="UP000199263">
    <property type="component" value="Unassembled WGS sequence"/>
</dbReference>
<keyword evidence="1" id="KW-1133">Transmembrane helix</keyword>
<dbReference type="RefSeq" id="WP_090091607.1">
    <property type="nucleotide sequence ID" value="NZ_FOMG01000015.1"/>
</dbReference>
<dbReference type="AlphaFoldDB" id="A0A1I1NLQ1"/>
<keyword evidence="1" id="KW-0812">Transmembrane</keyword>
<feature type="transmembrane region" description="Helical" evidence="1">
    <location>
        <begin position="12"/>
        <end position="34"/>
    </location>
</feature>
<dbReference type="Pfam" id="PF15980">
    <property type="entry name" value="ComGF"/>
    <property type="match status" value="1"/>
</dbReference>